<dbReference type="InterPro" id="IPR036397">
    <property type="entry name" value="RNaseH_sf"/>
</dbReference>
<accession>A0ABP9U4Y1</accession>
<evidence type="ECO:0000256" key="4">
    <source>
        <dbReference type="ARBA" id="ARBA00022722"/>
    </source>
</evidence>
<evidence type="ECO:0000256" key="6">
    <source>
        <dbReference type="ARBA" id="ARBA00022759"/>
    </source>
</evidence>
<keyword evidence="7" id="KW-0378">Hydrolase</keyword>
<dbReference type="RefSeq" id="WP_353289578.1">
    <property type="nucleotide sequence ID" value="NZ_BAABQM010000001.1"/>
</dbReference>
<keyword evidence="11" id="KW-1185">Reference proteome</keyword>
<dbReference type="Pfam" id="PF15935">
    <property type="entry name" value="RnlA_toxin"/>
    <property type="match status" value="1"/>
</dbReference>
<organism evidence="10 11">
    <name type="scientific">Ureaplasma ceti</name>
    <dbReference type="NCBI Taxonomy" id="3119530"/>
    <lineage>
        <taxon>Bacteria</taxon>
        <taxon>Bacillati</taxon>
        <taxon>Mycoplasmatota</taxon>
        <taxon>Mycoplasmoidales</taxon>
        <taxon>Mycoplasmoidaceae</taxon>
        <taxon>Ureaplasma</taxon>
    </lineage>
</organism>
<keyword evidence="6" id="KW-0255">Endonuclease</keyword>
<keyword evidence="5" id="KW-0479">Metal-binding</keyword>
<comment type="similarity">
    <text evidence="2">Belongs to the RNase H family.</text>
</comment>
<gene>
    <name evidence="10" type="ORF">UREOM_1240</name>
</gene>
<dbReference type="InterPro" id="IPR011320">
    <property type="entry name" value="RNase_H1_N"/>
</dbReference>
<comment type="caution">
    <text evidence="10">The sequence shown here is derived from an EMBL/GenBank/DDBJ whole genome shotgun (WGS) entry which is preliminary data.</text>
</comment>
<dbReference type="InterPro" id="IPR050092">
    <property type="entry name" value="RNase_H"/>
</dbReference>
<evidence type="ECO:0000256" key="2">
    <source>
        <dbReference type="ARBA" id="ARBA00005300"/>
    </source>
</evidence>
<dbReference type="PANTHER" id="PTHR10642:SF26">
    <property type="entry name" value="RIBONUCLEASE H1"/>
    <property type="match status" value="1"/>
</dbReference>
<proteinExistence type="inferred from homology"/>
<dbReference type="Gene3D" id="3.30.420.10">
    <property type="entry name" value="Ribonuclease H-like superfamily/Ribonuclease H"/>
    <property type="match status" value="1"/>
</dbReference>
<keyword evidence="8" id="KW-0812">Transmembrane</keyword>
<dbReference type="Pfam" id="PF00075">
    <property type="entry name" value="RNase_H"/>
    <property type="match status" value="1"/>
</dbReference>
<sequence>MTKFYAVKKGTQTGVFETWDECQNSIKGFKGADYKAFISKEEAQAYLTDRDIWVEQVQKDNQDGYLVAFTDGSYNKELNRYGYGVQLIKSNGEEENICGSGSNEKYLPEKNVAGEAFGVINALDWAISNNYDKLKIYHDYEGLNKWLTGEWTPKSNVAKMYTNLFESKFKALLQVEFVKIKGHSNIVYNDKADALAKMALNDKYKNGIMGDNWFTIPYFKLTDFYLIKEKVTETYNNILIELNDEHANKQIYKFKNKGEKITITLFDKGQLLLQGKHSPLFQTITSIIIEVCSNIKVEEILSSAYRTNIDKDSFIVFMMICLIIYPKTILMILKDY</sequence>
<dbReference type="EC" id="3.1.26.4" evidence="3"/>
<reference evidence="10" key="1">
    <citation type="submission" date="2024-02" db="EMBL/GenBank/DDBJ databases">
        <title>Draft genome sequence of new strains in genus Ureaplasma.</title>
        <authorList>
            <person name="Nakajima Y."/>
            <person name="Segawa T."/>
        </authorList>
    </citation>
    <scope>NUCLEOTIDE SEQUENCE [LARGE SCALE GENOMIC DNA]</scope>
    <source>
        <strain evidence="10">OM1</strain>
    </source>
</reference>
<comment type="catalytic activity">
    <reaction evidence="1">
        <text>Endonucleolytic cleavage to 5'-phosphomonoester.</text>
        <dbReference type="EC" id="3.1.26.4"/>
    </reaction>
</comment>
<dbReference type="Pfam" id="PF01693">
    <property type="entry name" value="Cauli_VI"/>
    <property type="match status" value="1"/>
</dbReference>
<dbReference type="Proteomes" id="UP001449582">
    <property type="component" value="Unassembled WGS sequence"/>
</dbReference>
<evidence type="ECO:0000256" key="3">
    <source>
        <dbReference type="ARBA" id="ARBA00012180"/>
    </source>
</evidence>
<evidence type="ECO:0000256" key="1">
    <source>
        <dbReference type="ARBA" id="ARBA00000077"/>
    </source>
</evidence>
<dbReference type="SUPFAM" id="SSF55658">
    <property type="entry name" value="L9 N-domain-like"/>
    <property type="match status" value="1"/>
</dbReference>
<evidence type="ECO:0000256" key="5">
    <source>
        <dbReference type="ARBA" id="ARBA00022723"/>
    </source>
</evidence>
<dbReference type="InterPro" id="IPR031845">
    <property type="entry name" value="RnlA_toxin_NRD"/>
</dbReference>
<feature type="transmembrane region" description="Helical" evidence="8">
    <location>
        <begin position="314"/>
        <end position="333"/>
    </location>
</feature>
<evidence type="ECO:0000256" key="8">
    <source>
        <dbReference type="SAM" id="Phobius"/>
    </source>
</evidence>
<evidence type="ECO:0000313" key="11">
    <source>
        <dbReference type="Proteomes" id="UP001449582"/>
    </source>
</evidence>
<dbReference type="SUPFAM" id="SSF53098">
    <property type="entry name" value="Ribonuclease H-like"/>
    <property type="match status" value="1"/>
</dbReference>
<name>A0ABP9U4Y1_9BACT</name>
<dbReference type="InterPro" id="IPR037056">
    <property type="entry name" value="RNase_H1_N_sf"/>
</dbReference>
<keyword evidence="4" id="KW-0540">Nuclease</keyword>
<feature type="domain" description="RNase H type-1" evidence="9">
    <location>
        <begin position="62"/>
        <end position="201"/>
    </location>
</feature>
<keyword evidence="8" id="KW-1133">Transmembrane helix</keyword>
<evidence type="ECO:0000256" key="7">
    <source>
        <dbReference type="ARBA" id="ARBA00022801"/>
    </source>
</evidence>
<dbReference type="InterPro" id="IPR012337">
    <property type="entry name" value="RNaseH-like_sf"/>
</dbReference>
<dbReference type="InterPro" id="IPR002156">
    <property type="entry name" value="RNaseH_domain"/>
</dbReference>
<protein>
    <recommendedName>
        <fullName evidence="3">ribonuclease H</fullName>
        <ecNumber evidence="3">3.1.26.4</ecNumber>
    </recommendedName>
</protein>
<dbReference type="CDD" id="cd09277">
    <property type="entry name" value="RNase_HI_bacteria_like"/>
    <property type="match status" value="1"/>
</dbReference>
<evidence type="ECO:0000313" key="10">
    <source>
        <dbReference type="EMBL" id="GAA5414413.1"/>
    </source>
</evidence>
<evidence type="ECO:0000259" key="9">
    <source>
        <dbReference type="PROSITE" id="PS50879"/>
    </source>
</evidence>
<dbReference type="InterPro" id="IPR009027">
    <property type="entry name" value="Ribosomal_bL9/RNase_H1_N"/>
</dbReference>
<dbReference type="Gene3D" id="3.40.970.10">
    <property type="entry name" value="Ribonuclease H1, N-terminal domain"/>
    <property type="match status" value="1"/>
</dbReference>
<dbReference type="EMBL" id="BAABQM010000001">
    <property type="protein sequence ID" value="GAA5414413.1"/>
    <property type="molecule type" value="Genomic_DNA"/>
</dbReference>
<dbReference type="PANTHER" id="PTHR10642">
    <property type="entry name" value="RIBONUCLEASE H1"/>
    <property type="match status" value="1"/>
</dbReference>
<dbReference type="PROSITE" id="PS50879">
    <property type="entry name" value="RNASE_H_1"/>
    <property type="match status" value="1"/>
</dbReference>
<keyword evidence="8" id="KW-0472">Membrane</keyword>